<feature type="compositionally biased region" description="Basic and acidic residues" evidence="1">
    <location>
        <begin position="99"/>
        <end position="115"/>
    </location>
</feature>
<evidence type="ECO:0000256" key="1">
    <source>
        <dbReference type="SAM" id="MobiDB-lite"/>
    </source>
</evidence>
<evidence type="ECO:0000313" key="3">
    <source>
        <dbReference type="Proteomes" id="UP000298030"/>
    </source>
</evidence>
<comment type="caution">
    <text evidence="2">The sequence shown here is derived from an EMBL/GenBank/DDBJ whole genome shotgun (WGS) entry which is preliminary data.</text>
</comment>
<sequence length="228" mass="24133">MPSSTVASLGMTFAPPAVAEKKEQDATSLSPPVGLLYTKEDKDTLAYEHDRARHMKTLDRARTKAKKAFAWGNGSALTASKRRDGSYAHTRGKSPKPPVSEEARKDSKEEGRELASEYQPIGAGGLGRPKKDSVVFGAGTPFADVKLADLVVFASSKKSKKGHGPVGKGGLDGDFEIIPHVRSVIVLEDGVGNGELDEGWECVQVEESGQKGPGKSYAKVAAAALEAK</sequence>
<evidence type="ECO:0000313" key="2">
    <source>
        <dbReference type="EMBL" id="TEB32344.1"/>
    </source>
</evidence>
<organism evidence="2 3">
    <name type="scientific">Coprinellus micaceus</name>
    <name type="common">Glistening ink-cap mushroom</name>
    <name type="synonym">Coprinus micaceus</name>
    <dbReference type="NCBI Taxonomy" id="71717"/>
    <lineage>
        <taxon>Eukaryota</taxon>
        <taxon>Fungi</taxon>
        <taxon>Dikarya</taxon>
        <taxon>Basidiomycota</taxon>
        <taxon>Agaricomycotina</taxon>
        <taxon>Agaricomycetes</taxon>
        <taxon>Agaricomycetidae</taxon>
        <taxon>Agaricales</taxon>
        <taxon>Agaricineae</taxon>
        <taxon>Psathyrellaceae</taxon>
        <taxon>Coprinellus</taxon>
    </lineage>
</organism>
<keyword evidence="3" id="KW-1185">Reference proteome</keyword>
<feature type="region of interest" description="Disordered" evidence="1">
    <location>
        <begin position="80"/>
        <end position="126"/>
    </location>
</feature>
<gene>
    <name evidence="2" type="ORF">FA13DRAFT_1731528</name>
</gene>
<feature type="region of interest" description="Disordered" evidence="1">
    <location>
        <begin position="1"/>
        <end position="34"/>
    </location>
</feature>
<dbReference type="EMBL" id="QPFP01000015">
    <property type="protein sequence ID" value="TEB32344.1"/>
    <property type="molecule type" value="Genomic_DNA"/>
</dbReference>
<dbReference type="AlphaFoldDB" id="A0A4Y7TEG1"/>
<proteinExistence type="predicted"/>
<accession>A0A4Y7TEG1</accession>
<name>A0A4Y7TEG1_COPMI</name>
<dbReference type="Proteomes" id="UP000298030">
    <property type="component" value="Unassembled WGS sequence"/>
</dbReference>
<protein>
    <submittedName>
        <fullName evidence="2">Uncharacterized protein</fullName>
    </submittedName>
</protein>
<dbReference type="OrthoDB" id="3245714at2759"/>
<reference evidence="2 3" key="1">
    <citation type="journal article" date="2019" name="Nat. Ecol. Evol.">
        <title>Megaphylogeny resolves global patterns of mushroom evolution.</title>
        <authorList>
            <person name="Varga T."/>
            <person name="Krizsan K."/>
            <person name="Foldi C."/>
            <person name="Dima B."/>
            <person name="Sanchez-Garcia M."/>
            <person name="Sanchez-Ramirez S."/>
            <person name="Szollosi G.J."/>
            <person name="Szarkandi J.G."/>
            <person name="Papp V."/>
            <person name="Albert L."/>
            <person name="Andreopoulos W."/>
            <person name="Angelini C."/>
            <person name="Antonin V."/>
            <person name="Barry K.W."/>
            <person name="Bougher N.L."/>
            <person name="Buchanan P."/>
            <person name="Buyck B."/>
            <person name="Bense V."/>
            <person name="Catcheside P."/>
            <person name="Chovatia M."/>
            <person name="Cooper J."/>
            <person name="Damon W."/>
            <person name="Desjardin D."/>
            <person name="Finy P."/>
            <person name="Geml J."/>
            <person name="Haridas S."/>
            <person name="Hughes K."/>
            <person name="Justo A."/>
            <person name="Karasinski D."/>
            <person name="Kautmanova I."/>
            <person name="Kiss B."/>
            <person name="Kocsube S."/>
            <person name="Kotiranta H."/>
            <person name="LaButti K.M."/>
            <person name="Lechner B.E."/>
            <person name="Liimatainen K."/>
            <person name="Lipzen A."/>
            <person name="Lukacs Z."/>
            <person name="Mihaltcheva S."/>
            <person name="Morgado L.N."/>
            <person name="Niskanen T."/>
            <person name="Noordeloos M.E."/>
            <person name="Ohm R.A."/>
            <person name="Ortiz-Santana B."/>
            <person name="Ovrebo C."/>
            <person name="Racz N."/>
            <person name="Riley R."/>
            <person name="Savchenko A."/>
            <person name="Shiryaev A."/>
            <person name="Soop K."/>
            <person name="Spirin V."/>
            <person name="Szebenyi C."/>
            <person name="Tomsovsky M."/>
            <person name="Tulloss R.E."/>
            <person name="Uehling J."/>
            <person name="Grigoriev I.V."/>
            <person name="Vagvolgyi C."/>
            <person name="Papp T."/>
            <person name="Martin F.M."/>
            <person name="Miettinen O."/>
            <person name="Hibbett D.S."/>
            <person name="Nagy L.G."/>
        </authorList>
    </citation>
    <scope>NUCLEOTIDE SEQUENCE [LARGE SCALE GENOMIC DNA]</scope>
    <source>
        <strain evidence="2 3">FP101781</strain>
    </source>
</reference>